<feature type="compositionally biased region" description="Basic and acidic residues" evidence="1">
    <location>
        <begin position="38"/>
        <end position="47"/>
    </location>
</feature>
<keyword evidence="3" id="KW-1185">Reference proteome</keyword>
<accession>A0ABV8INR6</accession>
<dbReference type="EMBL" id="JBHSBL010000006">
    <property type="protein sequence ID" value="MFC4064630.1"/>
    <property type="molecule type" value="Genomic_DNA"/>
</dbReference>
<protein>
    <submittedName>
        <fullName evidence="2">Uncharacterized protein</fullName>
    </submittedName>
</protein>
<dbReference type="Proteomes" id="UP001595867">
    <property type="component" value="Unassembled WGS sequence"/>
</dbReference>
<sequence>MNFDHQADVTHGQAARHPTTVLIRRGTAVPREAGGEEPSERVGRDDPNPCWSGGVLVFVEESAEPVVSMDM</sequence>
<proteinExistence type="predicted"/>
<comment type="caution">
    <text evidence="2">The sequence shown here is derived from an EMBL/GenBank/DDBJ whole genome shotgun (WGS) entry which is preliminary data.</text>
</comment>
<evidence type="ECO:0000313" key="3">
    <source>
        <dbReference type="Proteomes" id="UP001595867"/>
    </source>
</evidence>
<evidence type="ECO:0000256" key="1">
    <source>
        <dbReference type="SAM" id="MobiDB-lite"/>
    </source>
</evidence>
<gene>
    <name evidence="2" type="ORF">ACFO0C_06795</name>
</gene>
<dbReference type="RefSeq" id="WP_378065675.1">
    <property type="nucleotide sequence ID" value="NZ_JBHSBL010000006.1"/>
</dbReference>
<name>A0ABV8INR6_9ACTN</name>
<organism evidence="2 3">
    <name type="scientific">Actinoplanes subglobosus</name>
    <dbReference type="NCBI Taxonomy" id="1547892"/>
    <lineage>
        <taxon>Bacteria</taxon>
        <taxon>Bacillati</taxon>
        <taxon>Actinomycetota</taxon>
        <taxon>Actinomycetes</taxon>
        <taxon>Micromonosporales</taxon>
        <taxon>Micromonosporaceae</taxon>
        <taxon>Actinoplanes</taxon>
    </lineage>
</organism>
<feature type="region of interest" description="Disordered" evidence="1">
    <location>
        <begin position="1"/>
        <end position="49"/>
    </location>
</feature>
<evidence type="ECO:0000313" key="2">
    <source>
        <dbReference type="EMBL" id="MFC4064630.1"/>
    </source>
</evidence>
<reference evidence="3" key="1">
    <citation type="journal article" date="2019" name="Int. J. Syst. Evol. Microbiol.">
        <title>The Global Catalogue of Microorganisms (GCM) 10K type strain sequencing project: providing services to taxonomists for standard genome sequencing and annotation.</title>
        <authorList>
            <consortium name="The Broad Institute Genomics Platform"/>
            <consortium name="The Broad Institute Genome Sequencing Center for Infectious Disease"/>
            <person name="Wu L."/>
            <person name="Ma J."/>
        </authorList>
    </citation>
    <scope>NUCLEOTIDE SEQUENCE [LARGE SCALE GENOMIC DNA]</scope>
    <source>
        <strain evidence="3">TBRC 5832</strain>
    </source>
</reference>